<accession>A0A915E9V3</accession>
<proteinExistence type="predicted"/>
<evidence type="ECO:0000313" key="2">
    <source>
        <dbReference type="WBParaSite" id="jg3073"/>
    </source>
</evidence>
<sequence>MVRWCEQWKVGRSAACHLPRVEAELFACNMIAIKQKANQECHKSAPNVISVSKTGDDTSCRVNLAVSLNPDINKLQKKWIKNGCRIQILKEGCPTLYGVGSNQMLELENETKGYSMVITKFDKTDSEDLRWPVSG</sequence>
<reference evidence="2" key="1">
    <citation type="submission" date="2022-11" db="UniProtKB">
        <authorList>
            <consortium name="WormBaseParasite"/>
        </authorList>
    </citation>
    <scope>IDENTIFICATION</scope>
</reference>
<keyword evidence="1" id="KW-1185">Reference proteome</keyword>
<organism evidence="1 2">
    <name type="scientific">Ditylenchus dipsaci</name>
    <dbReference type="NCBI Taxonomy" id="166011"/>
    <lineage>
        <taxon>Eukaryota</taxon>
        <taxon>Metazoa</taxon>
        <taxon>Ecdysozoa</taxon>
        <taxon>Nematoda</taxon>
        <taxon>Chromadorea</taxon>
        <taxon>Rhabditida</taxon>
        <taxon>Tylenchina</taxon>
        <taxon>Tylenchomorpha</taxon>
        <taxon>Sphaerularioidea</taxon>
        <taxon>Anguinidae</taxon>
        <taxon>Anguininae</taxon>
        <taxon>Ditylenchus</taxon>
    </lineage>
</organism>
<dbReference type="Proteomes" id="UP000887574">
    <property type="component" value="Unplaced"/>
</dbReference>
<protein>
    <submittedName>
        <fullName evidence="2">Uncharacterized protein</fullName>
    </submittedName>
</protein>
<dbReference type="WBParaSite" id="jg3073">
    <property type="protein sequence ID" value="jg3073"/>
    <property type="gene ID" value="jg3073"/>
</dbReference>
<dbReference type="AlphaFoldDB" id="A0A915E9V3"/>
<name>A0A915E9V3_9BILA</name>
<evidence type="ECO:0000313" key="1">
    <source>
        <dbReference type="Proteomes" id="UP000887574"/>
    </source>
</evidence>